<keyword evidence="3" id="KW-1185">Reference proteome</keyword>
<reference evidence="2 3" key="1">
    <citation type="submission" date="2024-04" db="EMBL/GenBank/DDBJ databases">
        <title>Phyllosticta paracitricarpa is synonymous to the EU quarantine fungus P. citricarpa based on phylogenomic analyses.</title>
        <authorList>
            <consortium name="Lawrence Berkeley National Laboratory"/>
            <person name="Van Ingen-Buijs V.A."/>
            <person name="Van Westerhoven A.C."/>
            <person name="Haridas S."/>
            <person name="Skiadas P."/>
            <person name="Martin F."/>
            <person name="Groenewald J.Z."/>
            <person name="Crous P.W."/>
            <person name="Seidl M.F."/>
        </authorList>
    </citation>
    <scope>NUCLEOTIDE SEQUENCE [LARGE SCALE GENOMIC DNA]</scope>
    <source>
        <strain evidence="2 3">CBS 123374</strain>
    </source>
</reference>
<evidence type="ECO:0000313" key="3">
    <source>
        <dbReference type="Proteomes" id="UP001492380"/>
    </source>
</evidence>
<accession>A0ABR1YJI8</accession>
<protein>
    <submittedName>
        <fullName evidence="2">Uncharacterized protein</fullName>
    </submittedName>
</protein>
<dbReference type="EMBL" id="JBBWRZ010000008">
    <property type="protein sequence ID" value="KAK8230482.1"/>
    <property type="molecule type" value="Genomic_DNA"/>
</dbReference>
<name>A0ABR1YJI8_9PEZI</name>
<feature type="compositionally biased region" description="Polar residues" evidence="1">
    <location>
        <begin position="96"/>
        <end position="112"/>
    </location>
</feature>
<evidence type="ECO:0000313" key="2">
    <source>
        <dbReference type="EMBL" id="KAK8230482.1"/>
    </source>
</evidence>
<sequence>MFNIRAIISRIFHHDSRPSREPAEVSIPLIQLIERQLEAKDKCIDSLKSELFELRTRMQLRQISTEVLDTTAMSVDSTEDELQNDHMEEVDLVQAPQDNAQAESYSEANLESDSPDGYAGPSSPPRLPEANYADFRSVPSSRTVGRSDVFPPPSSTVGFNDFITRSSTLTSSRTSQPKTTQIIPGKRPHDAACKDDLDLDRDRPVNKTIKRLRDGNDSFQLKTPTAFTRRTLWSPPDVISSGNEAPTPFKTPENRLLAVNMAPPAKPKPQHKCGKWRQISSSGGDRPVEI</sequence>
<dbReference type="Proteomes" id="UP001492380">
    <property type="component" value="Unassembled WGS sequence"/>
</dbReference>
<gene>
    <name evidence="2" type="ORF">HDK90DRAFT_322655</name>
</gene>
<evidence type="ECO:0000256" key="1">
    <source>
        <dbReference type="SAM" id="MobiDB-lite"/>
    </source>
</evidence>
<comment type="caution">
    <text evidence="2">The sequence shown here is derived from an EMBL/GenBank/DDBJ whole genome shotgun (WGS) entry which is preliminary data.</text>
</comment>
<organism evidence="2 3">
    <name type="scientific">Phyllosticta capitalensis</name>
    <dbReference type="NCBI Taxonomy" id="121624"/>
    <lineage>
        <taxon>Eukaryota</taxon>
        <taxon>Fungi</taxon>
        <taxon>Dikarya</taxon>
        <taxon>Ascomycota</taxon>
        <taxon>Pezizomycotina</taxon>
        <taxon>Dothideomycetes</taxon>
        <taxon>Dothideomycetes incertae sedis</taxon>
        <taxon>Botryosphaeriales</taxon>
        <taxon>Phyllostictaceae</taxon>
        <taxon>Phyllosticta</taxon>
    </lineage>
</organism>
<feature type="region of interest" description="Disordered" evidence="1">
    <location>
        <begin position="96"/>
        <end position="158"/>
    </location>
</feature>
<proteinExistence type="predicted"/>
<feature type="region of interest" description="Disordered" evidence="1">
    <location>
        <begin position="262"/>
        <end position="290"/>
    </location>
</feature>